<organism evidence="1 2">
    <name type="scientific">Treponema rectale</name>
    <dbReference type="NCBI Taxonomy" id="744512"/>
    <lineage>
        <taxon>Bacteria</taxon>
        <taxon>Pseudomonadati</taxon>
        <taxon>Spirochaetota</taxon>
        <taxon>Spirochaetia</taxon>
        <taxon>Spirochaetales</taxon>
        <taxon>Treponemataceae</taxon>
        <taxon>Treponema</taxon>
    </lineage>
</organism>
<dbReference type="InterPro" id="IPR011990">
    <property type="entry name" value="TPR-like_helical_dom_sf"/>
</dbReference>
<dbReference type="EMBL" id="CP031517">
    <property type="protein sequence ID" value="QOS40378.1"/>
    <property type="molecule type" value="Genomic_DNA"/>
</dbReference>
<dbReference type="SUPFAM" id="SSF48452">
    <property type="entry name" value="TPR-like"/>
    <property type="match status" value="1"/>
</dbReference>
<proteinExistence type="predicted"/>
<name>A0A7M1XNF0_9SPIR</name>
<gene>
    <name evidence="1" type="ORF">DYE49_07880</name>
</gene>
<evidence type="ECO:0000313" key="1">
    <source>
        <dbReference type="EMBL" id="QOS40378.1"/>
    </source>
</evidence>
<dbReference type="InterPro" id="IPR028994">
    <property type="entry name" value="Integrin_alpha_N"/>
</dbReference>
<reference evidence="1 2" key="1">
    <citation type="submission" date="2018-08" db="EMBL/GenBank/DDBJ databases">
        <title>The first complete genome of Treponema rectale (CHPAT), a commensal spirochete of the bovine rectum.</title>
        <authorList>
            <person name="Staton G.J."/>
            <person name="Clegg S.R."/>
            <person name="Carter S.D."/>
            <person name="Radford A.D."/>
            <person name="Darby A."/>
            <person name="Hall N."/>
            <person name="Birtles R.J."/>
            <person name="Evans N.J."/>
        </authorList>
    </citation>
    <scope>NUCLEOTIDE SEQUENCE [LARGE SCALE GENOMIC DNA]</scope>
    <source>
        <strain evidence="1 2">CHPA</strain>
    </source>
</reference>
<dbReference type="Proteomes" id="UP000593591">
    <property type="component" value="Chromosome"/>
</dbReference>
<dbReference type="SUPFAM" id="SSF69318">
    <property type="entry name" value="Integrin alpha N-terminal domain"/>
    <property type="match status" value="1"/>
</dbReference>
<sequence>MKSGYCMKFDMKKIVLFFLIFFAAGILNALPPVKTGDSLKDSALQANRRTALRCLQLASGYLSEKNYDAAVSQASLGIAYDETISDLWYILASSKNSLQAPKAQVLPLLEKAFELNSWVNYNRDNARIMHADILSDTGHSREAIAVLDAAPSVFSADAEYIRAKSCYRLGDSDNVSKARNKIDGARRIFPDDTRFPLLFFKNESHTDRNPDVQRMTRYFVKTITQYVEVSPDKDAELEIYAAWFASGSDREHLLKSFKARGLSHPLYAVVALESGIMNQEQAFNYIADFADTAIDYELMEEFIQMLDEEAVLALAREYFDSFGGFIQRDTDGDGISNLYVKYSRGRPQDIFYDSEQDGILDWNVVCDYGSPVSGSFPSRKMNFTWDKFPYLNTLTYADDSLPELSFGFVAEGLSWTPVLIREDVLISSLTGSRFFFPQVVEKPEVLDAAVLLRNASSLEIPGKERENSRIRFTVLDGEIVTADYFQGEKEFARAWFKNNLPDMRVCDKDGDGLYEVSEFYAVDNDRKMQVHSLEDIRSVTVNLFGIPSEGKQFYLKMVQIDMDGDTSPDFTEEYFDGNGKIASWDNDSDGKWDVRHVIISGNEEQSLFYDVMTHRMITVTSMNGKPVEVSDGISAFEITKDSVYDFYWIGNDFSHSRDFYESAAKLALKTLAAGSSSCYSTVFEFGDVRILAVKTGNICLGKIVAQKEYSEAEGGLENHDE</sequence>
<dbReference type="Gene3D" id="1.25.40.10">
    <property type="entry name" value="Tetratricopeptide repeat domain"/>
    <property type="match status" value="1"/>
</dbReference>
<protein>
    <submittedName>
        <fullName evidence="1">Tetratricopeptide repeat protein</fullName>
    </submittedName>
</protein>
<dbReference type="AlphaFoldDB" id="A0A7M1XNF0"/>
<accession>A0A7M1XNF0</accession>
<evidence type="ECO:0000313" key="2">
    <source>
        <dbReference type="Proteomes" id="UP000593591"/>
    </source>
</evidence>
<dbReference type="KEGG" id="trc:DYE49_07880"/>